<dbReference type="InterPro" id="IPR007791">
    <property type="entry name" value="DjlA_N"/>
</dbReference>
<dbReference type="EMBL" id="CP044222">
    <property type="protein sequence ID" value="QEW06410.1"/>
    <property type="molecule type" value="Genomic_DNA"/>
</dbReference>
<evidence type="ECO:0000259" key="1">
    <source>
        <dbReference type="Pfam" id="PF05099"/>
    </source>
</evidence>
<dbReference type="KEGG" id="nik:F5I99_07760"/>
<dbReference type="CDD" id="cd07176">
    <property type="entry name" value="terB"/>
    <property type="match status" value="1"/>
</dbReference>
<name>A0A5J6LD15_9GAMM</name>
<sequence>MSMNWLKENIAKARANLTAEVSKFKNKDFMEAVVSGCALVAAADGSVDASEKQKMAGFLERSDELKHFDIRQVIEVFNKSVGDFEFDQAIGKANALKAIGKVRGKDDQARVLVRVVCAIGAADGDFDEDEKAVVREIAQELGLNPAEFDL</sequence>
<keyword evidence="3" id="KW-1185">Reference proteome</keyword>
<accession>A0A5J6LD15</accession>
<dbReference type="Proteomes" id="UP000325606">
    <property type="component" value="Chromosome"/>
</dbReference>
<dbReference type="Pfam" id="PF05099">
    <property type="entry name" value="TerB"/>
    <property type="match status" value="1"/>
</dbReference>
<proteinExistence type="predicted"/>
<protein>
    <submittedName>
        <fullName evidence="2">Tellurite resistance TerB</fullName>
    </submittedName>
</protein>
<reference evidence="2 3" key="1">
    <citation type="submission" date="2019-09" db="EMBL/GenBank/DDBJ databases">
        <title>Nitrincola iocasae sp. nov., a bacterium isolated from the sediment collected at a cold seep field in South China Sea.</title>
        <authorList>
            <person name="Zhang H."/>
            <person name="Wang H."/>
            <person name="Li C."/>
        </authorList>
    </citation>
    <scope>NUCLEOTIDE SEQUENCE [LARGE SCALE GENOMIC DNA]</scope>
    <source>
        <strain evidence="2 3">KXZD1103</strain>
    </source>
</reference>
<dbReference type="SUPFAM" id="SSF158682">
    <property type="entry name" value="TerB-like"/>
    <property type="match status" value="1"/>
</dbReference>
<evidence type="ECO:0000313" key="3">
    <source>
        <dbReference type="Proteomes" id="UP000325606"/>
    </source>
</evidence>
<dbReference type="InterPro" id="IPR029024">
    <property type="entry name" value="TerB-like"/>
</dbReference>
<dbReference type="Gene3D" id="1.10.3680.10">
    <property type="entry name" value="TerB-like"/>
    <property type="match status" value="1"/>
</dbReference>
<dbReference type="AlphaFoldDB" id="A0A5J6LD15"/>
<gene>
    <name evidence="2" type="ORF">F5I99_07760</name>
</gene>
<evidence type="ECO:0000313" key="2">
    <source>
        <dbReference type="EMBL" id="QEW06410.1"/>
    </source>
</evidence>
<dbReference type="RefSeq" id="WP_151054725.1">
    <property type="nucleotide sequence ID" value="NZ_CP044222.1"/>
</dbReference>
<organism evidence="2 3">
    <name type="scientific">Nitrincola iocasae</name>
    <dbReference type="NCBI Taxonomy" id="2614693"/>
    <lineage>
        <taxon>Bacteria</taxon>
        <taxon>Pseudomonadati</taxon>
        <taxon>Pseudomonadota</taxon>
        <taxon>Gammaproteobacteria</taxon>
        <taxon>Oceanospirillales</taxon>
        <taxon>Oceanospirillaceae</taxon>
        <taxon>Nitrincola</taxon>
    </lineage>
</organism>
<feature type="domain" description="Co-chaperone DjlA N-terminal" evidence="1">
    <location>
        <begin position="31"/>
        <end position="149"/>
    </location>
</feature>